<name>A0A1S9DJS6_ASPOZ</name>
<dbReference type="Proteomes" id="UP000190312">
    <property type="component" value="Unassembled WGS sequence"/>
</dbReference>
<proteinExistence type="predicted"/>
<dbReference type="OrthoDB" id="4358598at2759"/>
<dbReference type="EMBL" id="BSYA01000061">
    <property type="protein sequence ID" value="GMG29726.1"/>
    <property type="molecule type" value="Genomic_DNA"/>
</dbReference>
<dbReference type="Proteomes" id="UP001165205">
    <property type="component" value="Unassembled WGS sequence"/>
</dbReference>
<evidence type="ECO:0000313" key="2">
    <source>
        <dbReference type="EMBL" id="GMG29726.1"/>
    </source>
</evidence>
<reference evidence="2" key="2">
    <citation type="submission" date="2023-04" db="EMBL/GenBank/DDBJ databases">
        <title>Aspergillus oryzae NBRC 4228.</title>
        <authorList>
            <person name="Ichikawa N."/>
            <person name="Sato H."/>
            <person name="Tonouchi N."/>
        </authorList>
    </citation>
    <scope>NUCLEOTIDE SEQUENCE</scope>
    <source>
        <strain evidence="2">NBRC 4228</strain>
    </source>
</reference>
<dbReference type="VEuPathDB" id="FungiDB:AO090701001063"/>
<dbReference type="AlphaFoldDB" id="A0A1S9DJS6"/>
<evidence type="ECO:0000313" key="3">
    <source>
        <dbReference type="EMBL" id="OOO09347.1"/>
    </source>
</evidence>
<sequence>MDMPELALFVARASSEEEGWQDYLRNSLLYTRNAYVRHYGPLSEELPFLVFAQSSNRRFPSDPVPRTITALLTRGRETGRPVVLVINGWDGLSTNPIVLVDLFEAWINEVDITLRVFAGNPRRFFEVSVVHAIEAIRGDYEDDDEAPVLPSDTKIFVDKVHAYYLMGITRNSSPPSAAVPRGESRLNGLSEARSSPSEIGDGGYSPSMEDPL</sequence>
<gene>
    <name evidence="2" type="ORF">Aory04_000593900</name>
    <name evidence="3" type="ORF">OAory_01106430</name>
</gene>
<dbReference type="EMBL" id="MKZY01000005">
    <property type="protein sequence ID" value="OOO09347.1"/>
    <property type="molecule type" value="Genomic_DNA"/>
</dbReference>
<evidence type="ECO:0000256" key="1">
    <source>
        <dbReference type="SAM" id="MobiDB-lite"/>
    </source>
</evidence>
<feature type="region of interest" description="Disordered" evidence="1">
    <location>
        <begin position="172"/>
        <end position="212"/>
    </location>
</feature>
<reference evidence="3 4" key="1">
    <citation type="submission" date="2016-10" db="EMBL/GenBank/DDBJ databases">
        <title>Genome sequencing of Aspergillus oryzae BCC7051.</title>
        <authorList>
            <person name="Thammarongtham C."/>
            <person name="Vorapreeda T."/>
            <person name="Nookaew I."/>
            <person name="Srisuk T."/>
            <person name="Land M."/>
            <person name="Jeennor S."/>
            <person name="Laoteng K."/>
        </authorList>
    </citation>
    <scope>NUCLEOTIDE SEQUENCE [LARGE SCALE GENOMIC DNA]</scope>
    <source>
        <strain evidence="3 4">BCC7051</strain>
    </source>
</reference>
<evidence type="ECO:0000313" key="4">
    <source>
        <dbReference type="Proteomes" id="UP000190312"/>
    </source>
</evidence>
<organism evidence="3 4">
    <name type="scientific">Aspergillus oryzae</name>
    <name type="common">Yellow koji mold</name>
    <dbReference type="NCBI Taxonomy" id="5062"/>
    <lineage>
        <taxon>Eukaryota</taxon>
        <taxon>Fungi</taxon>
        <taxon>Dikarya</taxon>
        <taxon>Ascomycota</taxon>
        <taxon>Pezizomycotina</taxon>
        <taxon>Eurotiomycetes</taxon>
        <taxon>Eurotiomycetidae</taxon>
        <taxon>Eurotiales</taxon>
        <taxon>Aspergillaceae</taxon>
        <taxon>Aspergillus</taxon>
        <taxon>Aspergillus subgen. Circumdati</taxon>
    </lineage>
</organism>
<comment type="caution">
    <text evidence="3">The sequence shown here is derived from an EMBL/GenBank/DDBJ whole genome shotgun (WGS) entry which is preliminary data.</text>
</comment>
<protein>
    <submittedName>
        <fullName evidence="2">Unnamed protein product</fullName>
    </submittedName>
</protein>
<accession>A0A1S9DJS6</accession>